<dbReference type="InterPro" id="IPR011060">
    <property type="entry name" value="RibuloseP-bd_barrel"/>
</dbReference>
<dbReference type="HAMAP" id="MF_00134_A">
    <property type="entry name" value="IGPS_A"/>
    <property type="match status" value="1"/>
</dbReference>
<dbReference type="InterPro" id="IPR013798">
    <property type="entry name" value="Indole-3-glycerol_P_synth_dom"/>
</dbReference>
<dbReference type="RefSeq" id="WP_014183941.1">
    <property type="nucleotide sequence ID" value="NC_016584.1"/>
</dbReference>
<dbReference type="Pfam" id="PF00218">
    <property type="entry name" value="IGPS"/>
    <property type="match status" value="1"/>
</dbReference>
<dbReference type="FunFam" id="3.20.20.70:FF:000024">
    <property type="entry name" value="Indole-3-glycerol phosphate synthase"/>
    <property type="match status" value="1"/>
</dbReference>
<evidence type="ECO:0000256" key="8">
    <source>
        <dbReference type="ARBA" id="ARBA00023239"/>
    </source>
</evidence>
<sequence>MILDEIVNYTKGRVQALKEAKPMEEIIKAALGTEKKHSFAFAKALAGEGMAFICEVKKASPSKGIISERFPYLEIAQAYEQAGANAISVLTEPHFFLGSDQYLKDIKAQVNIPVLRKDFIIDPYQIYEAKVIGADAVLLICSLLDLKTLKDYLQLVESLGLSALVETHTEEEIDRALEAGAAIIGINNRNLKTFEVDLQTTISLRRHVPKDKILVSESGIKTAEDMERLRHSQVDAVLIGEAFMRQEDKAALMRNLQSSEEEA</sequence>
<evidence type="ECO:0000256" key="6">
    <source>
        <dbReference type="ARBA" id="ARBA00022822"/>
    </source>
</evidence>
<dbReference type="EC" id="4.1.1.48" evidence="9"/>
<protein>
    <recommendedName>
        <fullName evidence="9">Indole-3-glycerol phosphate synthase</fullName>
        <shortName evidence="9">IGPS</shortName>
        <ecNumber evidence="9">4.1.1.48</ecNumber>
    </recommendedName>
</protein>
<gene>
    <name evidence="9" type="primary">trpC</name>
    <name evidence="11" type="ordered locus">Desor_1465</name>
</gene>
<evidence type="ECO:0000256" key="3">
    <source>
        <dbReference type="ARBA" id="ARBA00008737"/>
    </source>
</evidence>
<dbReference type="InterPro" id="IPR013785">
    <property type="entry name" value="Aldolase_TIM"/>
</dbReference>
<evidence type="ECO:0000313" key="11">
    <source>
        <dbReference type="EMBL" id="AET67122.1"/>
    </source>
</evidence>
<evidence type="ECO:0000256" key="4">
    <source>
        <dbReference type="ARBA" id="ARBA00022605"/>
    </source>
</evidence>
<organism evidence="11 12">
    <name type="scientific">Desulfosporosinus orientis (strain ATCC 19365 / DSM 765 / NCIMB 8382 / VKM B-1628 / Singapore I)</name>
    <name type="common">Desulfotomaculum orientis</name>
    <dbReference type="NCBI Taxonomy" id="768706"/>
    <lineage>
        <taxon>Bacteria</taxon>
        <taxon>Bacillati</taxon>
        <taxon>Bacillota</taxon>
        <taxon>Clostridia</taxon>
        <taxon>Eubacteriales</taxon>
        <taxon>Desulfitobacteriaceae</taxon>
        <taxon>Desulfosporosinus</taxon>
    </lineage>
</organism>
<dbReference type="GO" id="GO:0004425">
    <property type="term" value="F:indole-3-glycerol-phosphate synthase activity"/>
    <property type="evidence" value="ECO:0007669"/>
    <property type="project" value="UniProtKB-UniRule"/>
</dbReference>
<dbReference type="GO" id="GO:0000162">
    <property type="term" value="P:L-tryptophan biosynthetic process"/>
    <property type="evidence" value="ECO:0007669"/>
    <property type="project" value="UniProtKB-UniRule"/>
</dbReference>
<accession>G7WAR1</accession>
<keyword evidence="4 9" id="KW-0028">Amino-acid biosynthesis</keyword>
<keyword evidence="7 9" id="KW-0057">Aromatic amino acid biosynthesis</keyword>
<dbReference type="UniPathway" id="UPA00035">
    <property type="reaction ID" value="UER00043"/>
</dbReference>
<dbReference type="PATRIC" id="fig|768706.3.peg.1452"/>
<comment type="pathway">
    <text evidence="2 9">Amino-acid biosynthesis; L-tryptophan biosynthesis; L-tryptophan from chorismate: step 4/5.</text>
</comment>
<dbReference type="InterPro" id="IPR001468">
    <property type="entry name" value="Indole-3-GlycerolPSynthase_CS"/>
</dbReference>
<dbReference type="PANTHER" id="PTHR22854">
    <property type="entry name" value="TRYPTOPHAN BIOSYNTHESIS PROTEIN"/>
    <property type="match status" value="1"/>
</dbReference>
<dbReference type="eggNOG" id="COG0134">
    <property type="taxonomic scope" value="Bacteria"/>
</dbReference>
<dbReference type="Proteomes" id="UP000006346">
    <property type="component" value="Chromosome"/>
</dbReference>
<reference evidence="11 12" key="2">
    <citation type="journal article" date="2012" name="J. Bacteriol.">
        <title>Complete genome sequences of Desulfosporosinus orientis DSM765T, Desulfosporosinus youngiae DSM17734T, Desulfosporosinus meridiei DSM13257T, and Desulfosporosinus acidiphilus DSM22704T.</title>
        <authorList>
            <person name="Pester M."/>
            <person name="Brambilla E."/>
            <person name="Alazard D."/>
            <person name="Rattei T."/>
            <person name="Weinmaier T."/>
            <person name="Han J."/>
            <person name="Lucas S."/>
            <person name="Lapidus A."/>
            <person name="Cheng J.F."/>
            <person name="Goodwin L."/>
            <person name="Pitluck S."/>
            <person name="Peters L."/>
            <person name="Ovchinnikova G."/>
            <person name="Teshima H."/>
            <person name="Detter J.C."/>
            <person name="Han C.S."/>
            <person name="Tapia R."/>
            <person name="Land M.L."/>
            <person name="Hauser L."/>
            <person name="Kyrpides N.C."/>
            <person name="Ivanova N.N."/>
            <person name="Pagani I."/>
            <person name="Huntmann M."/>
            <person name="Wei C.L."/>
            <person name="Davenport K.W."/>
            <person name="Daligault H."/>
            <person name="Chain P.S."/>
            <person name="Chen A."/>
            <person name="Mavromatis K."/>
            <person name="Markowitz V."/>
            <person name="Szeto E."/>
            <person name="Mikhailova N."/>
            <person name="Pati A."/>
            <person name="Wagner M."/>
            <person name="Woyke T."/>
            <person name="Ollivier B."/>
            <person name="Klenk H.P."/>
            <person name="Spring S."/>
            <person name="Loy A."/>
        </authorList>
    </citation>
    <scope>NUCLEOTIDE SEQUENCE [LARGE SCALE GENOMIC DNA]</scope>
    <source>
        <strain evidence="12">ATCC 19365 / DSM 765 / NCIMB 8382 / VKM B-1628</strain>
    </source>
</reference>
<dbReference type="SUPFAM" id="SSF51366">
    <property type="entry name" value="Ribulose-phoshate binding barrel"/>
    <property type="match status" value="1"/>
</dbReference>
<dbReference type="STRING" id="768706.Desor_1465"/>
<dbReference type="NCBIfam" id="NF001377">
    <property type="entry name" value="PRK00278.2-4"/>
    <property type="match status" value="1"/>
</dbReference>
<reference evidence="12" key="1">
    <citation type="submission" date="2011-11" db="EMBL/GenBank/DDBJ databases">
        <title>Complete sequence of Desulfosporosinus orientis DSM 765.</title>
        <authorList>
            <person name="Lucas S."/>
            <person name="Han J."/>
            <person name="Lapidus A."/>
            <person name="Cheng J.-F."/>
            <person name="Goodwin L."/>
            <person name="Pitluck S."/>
            <person name="Peters L."/>
            <person name="Ovchinnikova G."/>
            <person name="Teshima H."/>
            <person name="Detter J.C."/>
            <person name="Han C."/>
            <person name="Tapia R."/>
            <person name="Land M."/>
            <person name="Hauser L."/>
            <person name="Kyrpides N."/>
            <person name="Ivanova N."/>
            <person name="Pagani I."/>
            <person name="Pester M."/>
            <person name="Spring S."/>
            <person name="Ollivier B."/>
            <person name="Rattei T."/>
            <person name="Klenk H.-P."/>
            <person name="Wagner M."/>
            <person name="Loy A."/>
            <person name="Woyke T."/>
        </authorList>
    </citation>
    <scope>NUCLEOTIDE SEQUENCE [LARGE SCALE GENOMIC DNA]</scope>
    <source>
        <strain evidence="12">ATCC 19365 / DSM 765 / NCIMB 8382 / VKM B-1628</strain>
    </source>
</reference>
<evidence type="ECO:0000313" key="12">
    <source>
        <dbReference type="Proteomes" id="UP000006346"/>
    </source>
</evidence>
<comment type="similarity">
    <text evidence="3 9">Belongs to the TrpC family.</text>
</comment>
<evidence type="ECO:0000259" key="10">
    <source>
        <dbReference type="Pfam" id="PF00218"/>
    </source>
</evidence>
<feature type="domain" description="Indole-3-glycerol phosphate synthase" evidence="10">
    <location>
        <begin position="3"/>
        <end position="256"/>
    </location>
</feature>
<evidence type="ECO:0000256" key="1">
    <source>
        <dbReference type="ARBA" id="ARBA00001633"/>
    </source>
</evidence>
<dbReference type="CDD" id="cd00331">
    <property type="entry name" value="IGPS"/>
    <property type="match status" value="1"/>
</dbReference>
<keyword evidence="8 9" id="KW-0456">Lyase</keyword>
<comment type="catalytic activity">
    <reaction evidence="1 9">
        <text>1-(2-carboxyphenylamino)-1-deoxy-D-ribulose 5-phosphate + H(+) = (1S,2R)-1-C-(indol-3-yl)glycerol 3-phosphate + CO2 + H2O</text>
        <dbReference type="Rhea" id="RHEA:23476"/>
        <dbReference type="ChEBI" id="CHEBI:15377"/>
        <dbReference type="ChEBI" id="CHEBI:15378"/>
        <dbReference type="ChEBI" id="CHEBI:16526"/>
        <dbReference type="ChEBI" id="CHEBI:58613"/>
        <dbReference type="ChEBI" id="CHEBI:58866"/>
        <dbReference type="EC" id="4.1.1.48"/>
    </reaction>
</comment>
<keyword evidence="12" id="KW-1185">Reference proteome</keyword>
<evidence type="ECO:0000256" key="7">
    <source>
        <dbReference type="ARBA" id="ARBA00023141"/>
    </source>
</evidence>
<dbReference type="PROSITE" id="PS00614">
    <property type="entry name" value="IGPS"/>
    <property type="match status" value="1"/>
</dbReference>
<evidence type="ECO:0000256" key="5">
    <source>
        <dbReference type="ARBA" id="ARBA00022793"/>
    </source>
</evidence>
<dbReference type="HOGENOM" id="CLU_034247_2_0_9"/>
<dbReference type="AlphaFoldDB" id="G7WAR1"/>
<evidence type="ECO:0000256" key="2">
    <source>
        <dbReference type="ARBA" id="ARBA00004696"/>
    </source>
</evidence>
<dbReference type="HAMAP" id="MF_00134_B">
    <property type="entry name" value="IGPS_B"/>
    <property type="match status" value="1"/>
</dbReference>
<dbReference type="InterPro" id="IPR045186">
    <property type="entry name" value="Indole-3-glycerol_P_synth"/>
</dbReference>
<proteinExistence type="inferred from homology"/>
<dbReference type="EMBL" id="CP003108">
    <property type="protein sequence ID" value="AET67122.1"/>
    <property type="molecule type" value="Genomic_DNA"/>
</dbReference>
<name>G7WAR1_DESOD</name>
<dbReference type="OrthoDB" id="9804217at2"/>
<dbReference type="KEGG" id="dor:Desor_1465"/>
<keyword evidence="6 9" id="KW-0822">Tryptophan biosynthesis</keyword>
<dbReference type="GO" id="GO:0004640">
    <property type="term" value="F:phosphoribosylanthranilate isomerase activity"/>
    <property type="evidence" value="ECO:0007669"/>
    <property type="project" value="TreeGrafter"/>
</dbReference>
<evidence type="ECO:0000256" key="9">
    <source>
        <dbReference type="HAMAP-Rule" id="MF_00134"/>
    </source>
</evidence>
<dbReference type="Gene3D" id="3.20.20.70">
    <property type="entry name" value="Aldolase class I"/>
    <property type="match status" value="1"/>
</dbReference>
<dbReference type="PANTHER" id="PTHR22854:SF2">
    <property type="entry name" value="INDOLE-3-GLYCEROL-PHOSPHATE SYNTHASE"/>
    <property type="match status" value="1"/>
</dbReference>
<keyword evidence="5 9" id="KW-0210">Decarboxylase</keyword>